<proteinExistence type="predicted"/>
<gene>
    <name evidence="3" type="ORF">COT91_01615</name>
</gene>
<feature type="coiled-coil region" evidence="1">
    <location>
        <begin position="35"/>
        <end position="104"/>
    </location>
</feature>
<name>A0A2H0VGB4_9BACT</name>
<dbReference type="EMBL" id="PFAJ01000021">
    <property type="protein sequence ID" value="PIR97399.1"/>
    <property type="molecule type" value="Genomic_DNA"/>
</dbReference>
<dbReference type="AlphaFoldDB" id="A0A2H0VGB4"/>
<evidence type="ECO:0000313" key="3">
    <source>
        <dbReference type="EMBL" id="PIR97399.1"/>
    </source>
</evidence>
<dbReference type="InterPro" id="IPR016047">
    <property type="entry name" value="M23ase_b-sheet_dom"/>
</dbReference>
<dbReference type="Gene3D" id="6.10.250.3150">
    <property type="match status" value="1"/>
</dbReference>
<organism evidence="3 4">
    <name type="scientific">Candidatus Doudnabacteria bacterium CG10_big_fil_rev_8_21_14_0_10_41_10</name>
    <dbReference type="NCBI Taxonomy" id="1974551"/>
    <lineage>
        <taxon>Bacteria</taxon>
        <taxon>Candidatus Doudnaibacteriota</taxon>
    </lineage>
</organism>
<dbReference type="PANTHER" id="PTHR21666">
    <property type="entry name" value="PEPTIDASE-RELATED"/>
    <property type="match status" value="1"/>
</dbReference>
<dbReference type="Gene3D" id="2.70.70.10">
    <property type="entry name" value="Glucose Permease (Domain IIA)"/>
    <property type="match status" value="1"/>
</dbReference>
<dbReference type="PANTHER" id="PTHR21666:SF270">
    <property type="entry name" value="MUREIN HYDROLASE ACTIVATOR ENVC"/>
    <property type="match status" value="1"/>
</dbReference>
<dbReference type="Pfam" id="PF01551">
    <property type="entry name" value="Peptidase_M23"/>
    <property type="match status" value="1"/>
</dbReference>
<evidence type="ECO:0000259" key="2">
    <source>
        <dbReference type="Pfam" id="PF01551"/>
    </source>
</evidence>
<dbReference type="Proteomes" id="UP000230557">
    <property type="component" value="Unassembled WGS sequence"/>
</dbReference>
<feature type="domain" description="M23ase beta-sheet core" evidence="2">
    <location>
        <begin position="301"/>
        <end position="395"/>
    </location>
</feature>
<comment type="caution">
    <text evidence="3">The sequence shown here is derived from an EMBL/GenBank/DDBJ whole genome shotgun (WGS) entry which is preliminary data.</text>
</comment>
<evidence type="ECO:0000256" key="1">
    <source>
        <dbReference type="SAM" id="Coils"/>
    </source>
</evidence>
<reference evidence="4" key="1">
    <citation type="submission" date="2017-09" db="EMBL/GenBank/DDBJ databases">
        <title>Depth-based differentiation of microbial function through sediment-hosted aquifers and enrichment of novel symbionts in the deep terrestrial subsurface.</title>
        <authorList>
            <person name="Probst A.J."/>
            <person name="Ladd B."/>
            <person name="Jarett J.K."/>
            <person name="Geller-Mcgrath D.E."/>
            <person name="Sieber C.M.K."/>
            <person name="Emerson J.B."/>
            <person name="Anantharaman K."/>
            <person name="Thomas B.C."/>
            <person name="Malmstrom R."/>
            <person name="Stieglmeier M."/>
            <person name="Klingl A."/>
            <person name="Woyke T."/>
            <person name="Ryan C.M."/>
            <person name="Banfield J.F."/>
        </authorList>
    </citation>
    <scope>NUCLEOTIDE SEQUENCE [LARGE SCALE GENOMIC DNA]</scope>
</reference>
<dbReference type="InterPro" id="IPR011055">
    <property type="entry name" value="Dup_hybrid_motif"/>
</dbReference>
<protein>
    <recommendedName>
        <fullName evidence="2">M23ase beta-sheet core domain-containing protein</fullName>
    </recommendedName>
</protein>
<dbReference type="SUPFAM" id="SSF51261">
    <property type="entry name" value="Duplicated hybrid motif"/>
    <property type="match status" value="1"/>
</dbReference>
<dbReference type="GO" id="GO:0004222">
    <property type="term" value="F:metalloendopeptidase activity"/>
    <property type="evidence" value="ECO:0007669"/>
    <property type="project" value="TreeGrafter"/>
</dbReference>
<sequence>MPLKKSKKILLPFFLFLFLAASYFLPIANTRASRVNELKDQIKDRNLQIAEIEKEIKKYEQEVENTGKEANTLNNHIKILEAEKKKLAADINLTQNKINAAELNIEKLGIAIGGKEEDIEDKRFVLAKILREINDIESASLIEIALSEKNFSDFFSNIERVNSLRNGIQENLNELKEIKSAMEMEKKDKENYKKDLGDLQSKYVDQKYLVEVNKSNKNKLLTETKNKEAEYQKRLAERKAAREQFEADLRKLESQLQFELDPDSIPSAKKGVLRWPLDNVYITQYFGNTEFAKNGAYNGKGHNGVDFRASEGTEIEAALEGEVIAINSKVAYMCQYGKWVLIRHPNGLTTLYAHLSLVPDRIKVGQKVATGQVIGYSGSTGYSIGPHLHFTVYASKAVQFKEYTCNSGATLTIPVAAYSGYLNPMNYF</sequence>
<keyword evidence="1" id="KW-0175">Coiled coil</keyword>
<dbReference type="CDD" id="cd12797">
    <property type="entry name" value="M23_peptidase"/>
    <property type="match status" value="1"/>
</dbReference>
<feature type="coiled-coil region" evidence="1">
    <location>
        <begin position="158"/>
        <end position="202"/>
    </location>
</feature>
<evidence type="ECO:0000313" key="4">
    <source>
        <dbReference type="Proteomes" id="UP000230557"/>
    </source>
</evidence>
<accession>A0A2H0VGB4</accession>
<dbReference type="InterPro" id="IPR050570">
    <property type="entry name" value="Cell_wall_metabolism_enzyme"/>
</dbReference>